<comment type="caution">
    <text evidence="1">The sequence shown here is derived from an EMBL/GenBank/DDBJ whole genome shotgun (WGS) entry which is preliminary data.</text>
</comment>
<sequence length="95" mass="10823">MNVKRFLYFGFVGQYFFEKKLRAARRLDIDTWMIVVQQDALLEISKLTGVGDAQFTNFMRGYKVFELSDHLGNVLATVSDDKPGISPAATQPQLF</sequence>
<evidence type="ECO:0000313" key="2">
    <source>
        <dbReference type="Proteomes" id="UP000676386"/>
    </source>
</evidence>
<proteinExistence type="predicted"/>
<name>A0ABS5IWE8_9BACT</name>
<gene>
    <name evidence="1" type="ORF">KE626_07710</name>
</gene>
<reference evidence="1 2" key="1">
    <citation type="submission" date="2021-04" db="EMBL/GenBank/DDBJ databases">
        <title>Chitinophaga sp. nov., isolated from the rhizosphere soil.</title>
        <authorList>
            <person name="He S."/>
        </authorList>
    </citation>
    <scope>NUCLEOTIDE SEQUENCE [LARGE SCALE GENOMIC DNA]</scope>
    <source>
        <strain evidence="1 2">2R12</strain>
    </source>
</reference>
<keyword evidence="2" id="KW-1185">Reference proteome</keyword>
<protein>
    <submittedName>
        <fullName evidence="1">Uncharacterized protein</fullName>
    </submittedName>
</protein>
<dbReference type="RefSeq" id="WP_211972296.1">
    <property type="nucleotide sequence ID" value="NZ_CBFHAM010000020.1"/>
</dbReference>
<dbReference type="EMBL" id="JAGTXB010000003">
    <property type="protein sequence ID" value="MBS0027190.1"/>
    <property type="molecule type" value="Genomic_DNA"/>
</dbReference>
<dbReference type="Proteomes" id="UP000676386">
    <property type="component" value="Unassembled WGS sequence"/>
</dbReference>
<organism evidence="1 2">
    <name type="scientific">Chitinophaga hostae</name>
    <dbReference type="NCBI Taxonomy" id="2831022"/>
    <lineage>
        <taxon>Bacteria</taxon>
        <taxon>Pseudomonadati</taxon>
        <taxon>Bacteroidota</taxon>
        <taxon>Chitinophagia</taxon>
        <taxon>Chitinophagales</taxon>
        <taxon>Chitinophagaceae</taxon>
        <taxon>Chitinophaga</taxon>
    </lineage>
</organism>
<evidence type="ECO:0000313" key="1">
    <source>
        <dbReference type="EMBL" id="MBS0027190.1"/>
    </source>
</evidence>
<accession>A0ABS5IWE8</accession>